<gene>
    <name evidence="3" type="ORF">PoMZ_04981</name>
</gene>
<dbReference type="EMBL" id="CP034206">
    <property type="protein sequence ID" value="QBZ60011.1"/>
    <property type="molecule type" value="Genomic_DNA"/>
</dbReference>
<evidence type="ECO:0008006" key="5">
    <source>
        <dbReference type="Google" id="ProtNLM"/>
    </source>
</evidence>
<dbReference type="Proteomes" id="UP000294847">
    <property type="component" value="Chromosome 3"/>
</dbReference>
<evidence type="ECO:0000256" key="1">
    <source>
        <dbReference type="ARBA" id="ARBA00038158"/>
    </source>
</evidence>
<dbReference type="Pfam" id="PF13489">
    <property type="entry name" value="Methyltransf_23"/>
    <property type="match status" value="1"/>
</dbReference>
<sequence length="342" mass="39225">MPPTHGVNAVPALGTDSSAHQAPREYNDYDSAIGDIDRRSDRYGGTLRDTVLEYRVENGRTYHSLKEGSYWQPNDEPSQERLDLTHNLFVITFDNRMCMCPKNERARYVLDIGTGTGIWACDFADEHPEAHTSQVVGVDLSPIQPHFVPTNCRFIIDDIESEWLFDDKFDLVFIRNMLGCFESWQTVFERAYGGLEAGGYLEVQDVALPIKCDDGTLPEDAVISYWCQLMLQAAEVAGRPIDITPRLADLMRQVGFEDVTVKKKRWPHAPWPRDRQMRLIGWWAREVSISDLDGMCMKLLMEKLGLTVEEVKEICAKVEEDCDNLRYHAYWDVYSIYGRKPA</sequence>
<dbReference type="SUPFAM" id="SSF53335">
    <property type="entry name" value="S-adenosyl-L-methionine-dependent methyltransferases"/>
    <property type="match status" value="1"/>
</dbReference>
<evidence type="ECO:0000313" key="4">
    <source>
        <dbReference type="Proteomes" id="UP000294847"/>
    </source>
</evidence>
<dbReference type="PANTHER" id="PTHR43591">
    <property type="entry name" value="METHYLTRANSFERASE"/>
    <property type="match status" value="1"/>
</dbReference>
<evidence type="ECO:0000313" key="3">
    <source>
        <dbReference type="EMBL" id="QBZ60011.1"/>
    </source>
</evidence>
<name>A0A4P7ND49_PYROR</name>
<accession>A0A4P7ND49</accession>
<dbReference type="CDD" id="cd02440">
    <property type="entry name" value="AdoMet_MTases"/>
    <property type="match status" value="1"/>
</dbReference>
<organism evidence="3 4">
    <name type="scientific">Pyricularia oryzae</name>
    <name type="common">Rice blast fungus</name>
    <name type="synonym">Magnaporthe oryzae</name>
    <dbReference type="NCBI Taxonomy" id="318829"/>
    <lineage>
        <taxon>Eukaryota</taxon>
        <taxon>Fungi</taxon>
        <taxon>Dikarya</taxon>
        <taxon>Ascomycota</taxon>
        <taxon>Pezizomycotina</taxon>
        <taxon>Sordariomycetes</taxon>
        <taxon>Sordariomycetidae</taxon>
        <taxon>Magnaporthales</taxon>
        <taxon>Pyriculariaceae</taxon>
        <taxon>Pyricularia</taxon>
    </lineage>
</organism>
<dbReference type="PANTHER" id="PTHR43591:SF24">
    <property type="entry name" value="2-METHOXY-6-POLYPRENYL-1,4-BENZOQUINOL METHYLASE, MITOCHONDRIAL"/>
    <property type="match status" value="1"/>
</dbReference>
<evidence type="ECO:0000256" key="2">
    <source>
        <dbReference type="SAM" id="MobiDB-lite"/>
    </source>
</evidence>
<dbReference type="Gene3D" id="3.40.50.150">
    <property type="entry name" value="Vaccinia Virus protein VP39"/>
    <property type="match status" value="1"/>
</dbReference>
<reference evidence="3 4" key="1">
    <citation type="journal article" date="2019" name="Mol. Biol. Evol.">
        <title>Blast fungal genomes show frequent chromosomal changes, gene gains and losses, and effector gene turnover.</title>
        <authorList>
            <person name="Gomez Luciano L.B."/>
            <person name="Jason Tsai I."/>
            <person name="Chuma I."/>
            <person name="Tosa Y."/>
            <person name="Chen Y.H."/>
            <person name="Li J.Y."/>
            <person name="Li M.Y."/>
            <person name="Jade Lu M.Y."/>
            <person name="Nakayashiki H."/>
            <person name="Li W.H."/>
        </authorList>
    </citation>
    <scope>NUCLEOTIDE SEQUENCE [LARGE SCALE GENOMIC DNA]</scope>
    <source>
        <strain evidence="3">MZ5-1-6</strain>
    </source>
</reference>
<feature type="region of interest" description="Disordered" evidence="2">
    <location>
        <begin position="1"/>
        <end position="28"/>
    </location>
</feature>
<dbReference type="InterPro" id="IPR029063">
    <property type="entry name" value="SAM-dependent_MTases_sf"/>
</dbReference>
<protein>
    <recommendedName>
        <fullName evidence="5">Methyltransferase domain-containing protein</fullName>
    </recommendedName>
</protein>
<proteinExistence type="inferred from homology"/>
<dbReference type="AlphaFoldDB" id="A0A4P7ND49"/>
<comment type="similarity">
    <text evidence="1">Belongs to the methyltransferase superfamily. LaeA methyltransferase family.</text>
</comment>
<dbReference type="GO" id="GO:0008168">
    <property type="term" value="F:methyltransferase activity"/>
    <property type="evidence" value="ECO:0007669"/>
    <property type="project" value="TreeGrafter"/>
</dbReference>